<keyword evidence="5 6" id="KW-0472">Membrane</keyword>
<dbReference type="InterPro" id="IPR020846">
    <property type="entry name" value="MFS_dom"/>
</dbReference>
<dbReference type="EMBL" id="LT634362">
    <property type="protein sequence ID" value="SFZ87889.1"/>
    <property type="molecule type" value="Genomic_DNA"/>
</dbReference>
<proteinExistence type="predicted"/>
<dbReference type="GO" id="GO:0005886">
    <property type="term" value="C:plasma membrane"/>
    <property type="evidence" value="ECO:0007669"/>
    <property type="project" value="UniProtKB-SubCell"/>
</dbReference>
<evidence type="ECO:0000256" key="4">
    <source>
        <dbReference type="ARBA" id="ARBA00022989"/>
    </source>
</evidence>
<dbReference type="GO" id="GO:0022857">
    <property type="term" value="F:transmembrane transporter activity"/>
    <property type="evidence" value="ECO:0007669"/>
    <property type="project" value="InterPro"/>
</dbReference>
<evidence type="ECO:0000256" key="6">
    <source>
        <dbReference type="SAM" id="Phobius"/>
    </source>
</evidence>
<comment type="subcellular location">
    <subcellularLocation>
        <location evidence="1">Cell membrane</location>
        <topology evidence="1">Multi-pass membrane protein</topology>
    </subcellularLocation>
</comment>
<dbReference type="PANTHER" id="PTHR42718">
    <property type="entry name" value="MAJOR FACILITATOR SUPERFAMILY MULTIDRUG TRANSPORTER MFSC"/>
    <property type="match status" value="1"/>
</dbReference>
<dbReference type="InterPro" id="IPR036259">
    <property type="entry name" value="MFS_trans_sf"/>
</dbReference>
<dbReference type="InterPro" id="IPR011701">
    <property type="entry name" value="MFS"/>
</dbReference>
<keyword evidence="4 6" id="KW-1133">Transmembrane helix</keyword>
<dbReference type="SUPFAM" id="SSF103473">
    <property type="entry name" value="MFS general substrate transporter"/>
    <property type="match status" value="1"/>
</dbReference>
<accession>A0A1K2I667</accession>
<sequence>MTQETLKAEKRVPLQKNPQVQKNRWLILIAVGLFTFMSTLDGSIVNIALPVMSKDLKIPMNQAEWVVSIYLMVVCAFLLLFGKLGDAFGKDKVNP</sequence>
<evidence type="ECO:0000256" key="5">
    <source>
        <dbReference type="ARBA" id="ARBA00023136"/>
    </source>
</evidence>
<gene>
    <name evidence="8" type="ORF">LREN565_1002</name>
</gene>
<evidence type="ECO:0000259" key="7">
    <source>
        <dbReference type="PROSITE" id="PS50850"/>
    </source>
</evidence>
<dbReference type="Pfam" id="PF07690">
    <property type="entry name" value="MFS_1"/>
    <property type="match status" value="1"/>
</dbReference>
<evidence type="ECO:0000256" key="2">
    <source>
        <dbReference type="ARBA" id="ARBA00022448"/>
    </source>
</evidence>
<keyword evidence="2" id="KW-0813">Transport</keyword>
<feature type="transmembrane region" description="Helical" evidence="6">
    <location>
        <begin position="65"/>
        <end position="82"/>
    </location>
</feature>
<protein>
    <submittedName>
        <fullName evidence="8">Transport protein</fullName>
    </submittedName>
</protein>
<reference evidence="8" key="1">
    <citation type="submission" date="2016-11" db="EMBL/GenBank/DDBJ databases">
        <authorList>
            <person name="Jaros S."/>
            <person name="Januszkiewicz K."/>
            <person name="Wedrychowicz H."/>
        </authorList>
    </citation>
    <scope>NUCLEOTIDE SEQUENCE</scope>
    <source>
        <strain evidence="8">ACA-DC 565</strain>
    </source>
</reference>
<feature type="domain" description="Major facilitator superfamily (MFS) profile" evidence="7">
    <location>
        <begin position="27"/>
        <end position="95"/>
    </location>
</feature>
<dbReference type="PROSITE" id="PS50850">
    <property type="entry name" value="MFS"/>
    <property type="match status" value="1"/>
</dbReference>
<evidence type="ECO:0000313" key="8">
    <source>
        <dbReference type="EMBL" id="SFZ87889.1"/>
    </source>
</evidence>
<name>A0A1K2I667_9LACO</name>
<dbReference type="PANTHER" id="PTHR42718:SF9">
    <property type="entry name" value="MAJOR FACILITATOR SUPERFAMILY MULTIDRUG TRANSPORTER MFSC"/>
    <property type="match status" value="1"/>
</dbReference>
<evidence type="ECO:0000256" key="1">
    <source>
        <dbReference type="ARBA" id="ARBA00004651"/>
    </source>
</evidence>
<dbReference type="AlphaFoldDB" id="A0A1K2I667"/>
<organism evidence="8">
    <name type="scientific">Loigolactobacillus rennini</name>
    <dbReference type="NCBI Taxonomy" id="238013"/>
    <lineage>
        <taxon>Bacteria</taxon>
        <taxon>Bacillati</taxon>
        <taxon>Bacillota</taxon>
        <taxon>Bacilli</taxon>
        <taxon>Lactobacillales</taxon>
        <taxon>Lactobacillaceae</taxon>
        <taxon>Loigolactobacillus</taxon>
    </lineage>
</organism>
<keyword evidence="3 6" id="KW-0812">Transmembrane</keyword>
<feature type="transmembrane region" description="Helical" evidence="6">
    <location>
        <begin position="25"/>
        <end position="45"/>
    </location>
</feature>
<evidence type="ECO:0000256" key="3">
    <source>
        <dbReference type="ARBA" id="ARBA00022692"/>
    </source>
</evidence>
<dbReference type="Gene3D" id="1.20.1720.10">
    <property type="entry name" value="Multidrug resistance protein D"/>
    <property type="match status" value="1"/>
</dbReference>